<comment type="catalytic activity">
    <reaction evidence="10">
        <text>a very-long-chain acyl-CoA + malonyl-CoA + H(+) = a very-long-chain 3-oxoacyl-CoA + CO2 + CoA</text>
        <dbReference type="Rhea" id="RHEA:32727"/>
        <dbReference type="ChEBI" id="CHEBI:15378"/>
        <dbReference type="ChEBI" id="CHEBI:16526"/>
        <dbReference type="ChEBI" id="CHEBI:57287"/>
        <dbReference type="ChEBI" id="CHEBI:57384"/>
        <dbReference type="ChEBI" id="CHEBI:90725"/>
        <dbReference type="ChEBI" id="CHEBI:90736"/>
        <dbReference type="EC" id="2.3.1.199"/>
    </reaction>
</comment>
<feature type="transmembrane region" description="Helical" evidence="10">
    <location>
        <begin position="168"/>
        <end position="192"/>
    </location>
</feature>
<dbReference type="FunCoup" id="B3MI28">
    <property type="interactions" value="67"/>
</dbReference>
<dbReference type="HOGENOM" id="CLU_048483_0_2_1"/>
<dbReference type="InParanoid" id="B3MI28"/>
<evidence type="ECO:0000256" key="7">
    <source>
        <dbReference type="ARBA" id="ARBA00023098"/>
    </source>
</evidence>
<feature type="transmembrane region" description="Helical" evidence="10">
    <location>
        <begin position="238"/>
        <end position="256"/>
    </location>
</feature>
<dbReference type="GO" id="GO:0034626">
    <property type="term" value="P:fatty acid elongation, polyunsaturated fatty acid"/>
    <property type="evidence" value="ECO:0007669"/>
    <property type="project" value="TreeGrafter"/>
</dbReference>
<dbReference type="GO" id="GO:0034625">
    <property type="term" value="P:fatty acid elongation, monounsaturated fatty acid"/>
    <property type="evidence" value="ECO:0007669"/>
    <property type="project" value="TreeGrafter"/>
</dbReference>
<evidence type="ECO:0000256" key="4">
    <source>
        <dbReference type="ARBA" id="ARBA00022692"/>
    </source>
</evidence>
<evidence type="ECO:0000256" key="9">
    <source>
        <dbReference type="ARBA" id="ARBA00023160"/>
    </source>
</evidence>
<evidence type="ECO:0000256" key="1">
    <source>
        <dbReference type="ARBA" id="ARBA00004141"/>
    </source>
</evidence>
<dbReference type="InterPro" id="IPR002076">
    <property type="entry name" value="ELO_fam"/>
</dbReference>
<feature type="transmembrane region" description="Helical" evidence="10">
    <location>
        <begin position="66"/>
        <end position="88"/>
    </location>
</feature>
<comment type="similarity">
    <text evidence="10">Belongs to the ELO family.</text>
</comment>
<keyword evidence="7 10" id="KW-0443">Lipid metabolism</keyword>
<dbReference type="PANTHER" id="PTHR11157:SF116">
    <property type="entry name" value="ELONGATION OF VERY LONG CHAIN FATTY ACIDS PROTEIN-RELATED"/>
    <property type="match status" value="1"/>
</dbReference>
<reference evidence="11 12" key="1">
    <citation type="journal article" date="2007" name="Nature">
        <title>Evolution of genes and genomes on the Drosophila phylogeny.</title>
        <authorList>
            <consortium name="Drosophila 12 Genomes Consortium"/>
            <person name="Clark A.G."/>
            <person name="Eisen M.B."/>
            <person name="Smith D.R."/>
            <person name="Bergman C.M."/>
            <person name="Oliver B."/>
            <person name="Markow T.A."/>
            <person name="Kaufman T.C."/>
            <person name="Kellis M."/>
            <person name="Gelbart W."/>
            <person name="Iyer V.N."/>
            <person name="Pollard D.A."/>
            <person name="Sackton T.B."/>
            <person name="Larracuente A.M."/>
            <person name="Singh N.D."/>
            <person name="Abad J.P."/>
            <person name="Abt D.N."/>
            <person name="Adryan B."/>
            <person name="Aguade M."/>
            <person name="Akashi H."/>
            <person name="Anderson W.W."/>
            <person name="Aquadro C.F."/>
            <person name="Ardell D.H."/>
            <person name="Arguello R."/>
            <person name="Artieri C.G."/>
            <person name="Barbash D.A."/>
            <person name="Barker D."/>
            <person name="Barsanti P."/>
            <person name="Batterham P."/>
            <person name="Batzoglou S."/>
            <person name="Begun D."/>
            <person name="Bhutkar A."/>
            <person name="Blanco E."/>
            <person name="Bosak S.A."/>
            <person name="Bradley R.K."/>
            <person name="Brand A.D."/>
            <person name="Brent M.R."/>
            <person name="Brooks A.N."/>
            <person name="Brown R.H."/>
            <person name="Butlin R.K."/>
            <person name="Caggese C."/>
            <person name="Calvi B.R."/>
            <person name="Bernardo de Carvalho A."/>
            <person name="Caspi A."/>
            <person name="Castrezana S."/>
            <person name="Celniker S.E."/>
            <person name="Chang J.L."/>
            <person name="Chapple C."/>
            <person name="Chatterji S."/>
            <person name="Chinwalla A."/>
            <person name="Civetta A."/>
            <person name="Clifton S.W."/>
            <person name="Comeron J.M."/>
            <person name="Costello J.C."/>
            <person name="Coyne J.A."/>
            <person name="Daub J."/>
            <person name="David R.G."/>
            <person name="Delcher A.L."/>
            <person name="Delehaunty K."/>
            <person name="Do C.B."/>
            <person name="Ebling H."/>
            <person name="Edwards K."/>
            <person name="Eickbush T."/>
            <person name="Evans J.D."/>
            <person name="Filipski A."/>
            <person name="Findeiss S."/>
            <person name="Freyhult E."/>
            <person name="Fulton L."/>
            <person name="Fulton R."/>
            <person name="Garcia A.C."/>
            <person name="Gardiner A."/>
            <person name="Garfield D.A."/>
            <person name="Garvin B.E."/>
            <person name="Gibson G."/>
            <person name="Gilbert D."/>
            <person name="Gnerre S."/>
            <person name="Godfrey J."/>
            <person name="Good R."/>
            <person name="Gotea V."/>
            <person name="Gravely B."/>
            <person name="Greenberg A.J."/>
            <person name="Griffiths-Jones S."/>
            <person name="Gross S."/>
            <person name="Guigo R."/>
            <person name="Gustafson E.A."/>
            <person name="Haerty W."/>
            <person name="Hahn M.W."/>
            <person name="Halligan D.L."/>
            <person name="Halpern A.L."/>
            <person name="Halter G.M."/>
            <person name="Han M.V."/>
            <person name="Heger A."/>
            <person name="Hillier L."/>
            <person name="Hinrichs A.S."/>
            <person name="Holmes I."/>
            <person name="Hoskins R.A."/>
            <person name="Hubisz M.J."/>
            <person name="Hultmark D."/>
            <person name="Huntley M.A."/>
            <person name="Jaffe D.B."/>
            <person name="Jagadeeshan S."/>
            <person name="Jeck W.R."/>
            <person name="Johnson J."/>
            <person name="Jones C.D."/>
            <person name="Jordan W.C."/>
            <person name="Karpen G.H."/>
            <person name="Kataoka E."/>
            <person name="Keightley P.D."/>
            <person name="Kheradpour P."/>
            <person name="Kirkness E.F."/>
            <person name="Koerich L.B."/>
            <person name="Kristiansen K."/>
            <person name="Kudrna D."/>
            <person name="Kulathinal R.J."/>
            <person name="Kumar S."/>
            <person name="Kwok R."/>
            <person name="Lander E."/>
            <person name="Langley C.H."/>
            <person name="Lapoint R."/>
            <person name="Lazzaro B.P."/>
            <person name="Lee S.J."/>
            <person name="Levesque L."/>
            <person name="Li R."/>
            <person name="Lin C.F."/>
            <person name="Lin M.F."/>
            <person name="Lindblad-Toh K."/>
            <person name="Llopart A."/>
            <person name="Long M."/>
            <person name="Low L."/>
            <person name="Lozovsky E."/>
            <person name="Lu J."/>
            <person name="Luo M."/>
            <person name="Machado C.A."/>
            <person name="Makalowski W."/>
            <person name="Marzo M."/>
            <person name="Matsuda M."/>
            <person name="Matzkin L."/>
            <person name="McAllister B."/>
            <person name="McBride C.S."/>
            <person name="McKernan B."/>
            <person name="McKernan K."/>
            <person name="Mendez-Lago M."/>
            <person name="Minx P."/>
            <person name="Mollenhauer M.U."/>
            <person name="Montooth K."/>
            <person name="Mount S.M."/>
            <person name="Mu X."/>
            <person name="Myers E."/>
            <person name="Negre B."/>
            <person name="Newfeld S."/>
            <person name="Nielsen R."/>
            <person name="Noor M.A."/>
            <person name="O'Grady P."/>
            <person name="Pachter L."/>
            <person name="Papaceit M."/>
            <person name="Parisi M.J."/>
            <person name="Parisi M."/>
            <person name="Parts L."/>
            <person name="Pedersen J.S."/>
            <person name="Pesole G."/>
            <person name="Phillippy A.M."/>
            <person name="Ponting C.P."/>
            <person name="Pop M."/>
            <person name="Porcelli D."/>
            <person name="Powell J.R."/>
            <person name="Prohaska S."/>
            <person name="Pruitt K."/>
            <person name="Puig M."/>
            <person name="Quesneville H."/>
            <person name="Ram K.R."/>
            <person name="Rand D."/>
            <person name="Rasmussen M.D."/>
            <person name="Reed L.K."/>
            <person name="Reenan R."/>
            <person name="Reily A."/>
            <person name="Remington K.A."/>
            <person name="Rieger T.T."/>
            <person name="Ritchie M.G."/>
            <person name="Robin C."/>
            <person name="Rogers Y.H."/>
            <person name="Rohde C."/>
            <person name="Rozas J."/>
            <person name="Rubenfield M.J."/>
            <person name="Ruiz A."/>
            <person name="Russo S."/>
            <person name="Salzberg S.L."/>
            <person name="Sanchez-Gracia A."/>
            <person name="Saranga D.J."/>
            <person name="Sato H."/>
            <person name="Schaeffer S.W."/>
            <person name="Schatz M.C."/>
            <person name="Schlenke T."/>
            <person name="Schwartz R."/>
            <person name="Segarra C."/>
            <person name="Singh R.S."/>
            <person name="Sirot L."/>
            <person name="Sirota M."/>
            <person name="Sisneros N.B."/>
            <person name="Smith C.D."/>
            <person name="Smith T.F."/>
            <person name="Spieth J."/>
            <person name="Stage D.E."/>
            <person name="Stark A."/>
            <person name="Stephan W."/>
            <person name="Strausberg R.L."/>
            <person name="Strempel S."/>
            <person name="Sturgill D."/>
            <person name="Sutton G."/>
            <person name="Sutton G.G."/>
            <person name="Tao W."/>
            <person name="Teichmann S."/>
            <person name="Tobari Y.N."/>
            <person name="Tomimura Y."/>
            <person name="Tsolas J.M."/>
            <person name="Valente V.L."/>
            <person name="Venter E."/>
            <person name="Venter J.C."/>
            <person name="Vicario S."/>
            <person name="Vieira F.G."/>
            <person name="Vilella A.J."/>
            <person name="Villasante A."/>
            <person name="Walenz B."/>
            <person name="Wang J."/>
            <person name="Wasserman M."/>
            <person name="Watts T."/>
            <person name="Wilson D."/>
            <person name="Wilson R.K."/>
            <person name="Wing R.A."/>
            <person name="Wolfner M.F."/>
            <person name="Wong A."/>
            <person name="Wong G.K."/>
            <person name="Wu C.I."/>
            <person name="Wu G."/>
            <person name="Yamamoto D."/>
            <person name="Yang H.P."/>
            <person name="Yang S.P."/>
            <person name="Yorke J.A."/>
            <person name="Yoshida K."/>
            <person name="Zdobnov E."/>
            <person name="Zhang P."/>
            <person name="Zhang Y."/>
            <person name="Zimin A.V."/>
            <person name="Baldwin J."/>
            <person name="Abdouelleil A."/>
            <person name="Abdulkadir J."/>
            <person name="Abebe A."/>
            <person name="Abera B."/>
            <person name="Abreu J."/>
            <person name="Acer S.C."/>
            <person name="Aftuck L."/>
            <person name="Alexander A."/>
            <person name="An P."/>
            <person name="Anderson E."/>
            <person name="Anderson S."/>
            <person name="Arachi H."/>
            <person name="Azer M."/>
            <person name="Bachantsang P."/>
            <person name="Barry A."/>
            <person name="Bayul T."/>
            <person name="Berlin A."/>
            <person name="Bessette D."/>
            <person name="Bloom T."/>
            <person name="Blye J."/>
            <person name="Boguslavskiy L."/>
            <person name="Bonnet C."/>
            <person name="Boukhgalter B."/>
            <person name="Bourzgui I."/>
            <person name="Brown A."/>
            <person name="Cahill P."/>
            <person name="Channer S."/>
            <person name="Cheshatsang Y."/>
            <person name="Chuda L."/>
            <person name="Citroen M."/>
            <person name="Collymore A."/>
            <person name="Cooke P."/>
            <person name="Costello M."/>
            <person name="D'Aco K."/>
            <person name="Daza R."/>
            <person name="De Haan G."/>
            <person name="DeGray S."/>
            <person name="DeMaso C."/>
            <person name="Dhargay N."/>
            <person name="Dooley K."/>
            <person name="Dooley E."/>
            <person name="Doricent M."/>
            <person name="Dorje P."/>
            <person name="Dorjee K."/>
            <person name="Dupes A."/>
            <person name="Elong R."/>
            <person name="Falk J."/>
            <person name="Farina A."/>
            <person name="Faro S."/>
            <person name="Ferguson D."/>
            <person name="Fisher S."/>
            <person name="Foley C.D."/>
            <person name="Franke A."/>
            <person name="Friedrich D."/>
            <person name="Gadbois L."/>
            <person name="Gearin G."/>
            <person name="Gearin C.R."/>
            <person name="Giannoukos G."/>
            <person name="Goode T."/>
            <person name="Graham J."/>
            <person name="Grandbois E."/>
            <person name="Grewal S."/>
            <person name="Gyaltsen K."/>
            <person name="Hafez N."/>
            <person name="Hagos B."/>
            <person name="Hall J."/>
            <person name="Henson C."/>
            <person name="Hollinger A."/>
            <person name="Honan T."/>
            <person name="Huard M.D."/>
            <person name="Hughes L."/>
            <person name="Hurhula B."/>
            <person name="Husby M.E."/>
            <person name="Kamat A."/>
            <person name="Kanga B."/>
            <person name="Kashin S."/>
            <person name="Khazanovich D."/>
            <person name="Kisner P."/>
            <person name="Lance K."/>
            <person name="Lara M."/>
            <person name="Lee W."/>
            <person name="Lennon N."/>
            <person name="Letendre F."/>
            <person name="LeVine R."/>
            <person name="Lipovsky A."/>
            <person name="Liu X."/>
            <person name="Liu J."/>
            <person name="Liu S."/>
            <person name="Lokyitsang T."/>
            <person name="Lokyitsang Y."/>
            <person name="Lubonja R."/>
            <person name="Lui A."/>
            <person name="MacDonald P."/>
            <person name="Magnisalis V."/>
            <person name="Maru K."/>
            <person name="Matthews C."/>
            <person name="McCusker W."/>
            <person name="McDonough S."/>
            <person name="Mehta T."/>
            <person name="Meldrim J."/>
            <person name="Meneus L."/>
            <person name="Mihai O."/>
            <person name="Mihalev A."/>
            <person name="Mihova T."/>
            <person name="Mittelman R."/>
            <person name="Mlenga V."/>
            <person name="Montmayeur A."/>
            <person name="Mulrain L."/>
            <person name="Navidi A."/>
            <person name="Naylor J."/>
            <person name="Negash T."/>
            <person name="Nguyen T."/>
            <person name="Nguyen N."/>
            <person name="Nicol R."/>
            <person name="Norbu C."/>
            <person name="Norbu N."/>
            <person name="Novod N."/>
            <person name="O'Neill B."/>
            <person name="Osman S."/>
            <person name="Markiewicz E."/>
            <person name="Oyono O.L."/>
            <person name="Patti C."/>
            <person name="Phunkhang P."/>
            <person name="Pierre F."/>
            <person name="Priest M."/>
            <person name="Raghuraman S."/>
            <person name="Rege F."/>
            <person name="Reyes R."/>
            <person name="Rise C."/>
            <person name="Rogov P."/>
            <person name="Ross K."/>
            <person name="Ryan E."/>
            <person name="Settipalli S."/>
            <person name="Shea T."/>
            <person name="Sherpa N."/>
            <person name="Shi L."/>
            <person name="Shih D."/>
            <person name="Sparrow T."/>
            <person name="Spaulding J."/>
            <person name="Stalker J."/>
            <person name="Stange-Thomann N."/>
            <person name="Stavropoulos S."/>
            <person name="Stone C."/>
            <person name="Strader C."/>
            <person name="Tesfaye S."/>
            <person name="Thomson T."/>
            <person name="Thoulutsang Y."/>
            <person name="Thoulutsang D."/>
            <person name="Topham K."/>
            <person name="Topping I."/>
            <person name="Tsamla T."/>
            <person name="Vassiliev H."/>
            <person name="Vo A."/>
            <person name="Wangchuk T."/>
            <person name="Wangdi T."/>
            <person name="Weiand M."/>
            <person name="Wilkinson J."/>
            <person name="Wilson A."/>
            <person name="Yadav S."/>
            <person name="Young G."/>
            <person name="Yu Q."/>
            <person name="Zembek L."/>
            <person name="Zhong D."/>
            <person name="Zimmer A."/>
            <person name="Zwirko Z."/>
            <person name="Jaffe D.B."/>
            <person name="Alvarez P."/>
            <person name="Brockman W."/>
            <person name="Butler J."/>
            <person name="Chin C."/>
            <person name="Gnerre S."/>
            <person name="Grabherr M."/>
            <person name="Kleber M."/>
            <person name="Mauceli E."/>
            <person name="MacCallum I."/>
        </authorList>
    </citation>
    <scope>NUCLEOTIDE SEQUENCE [LARGE SCALE GENOMIC DNA]</scope>
    <source>
        <strain evidence="12">Tucson 14024-0371.13</strain>
    </source>
</reference>
<evidence type="ECO:0000256" key="5">
    <source>
        <dbReference type="ARBA" id="ARBA00022832"/>
    </source>
</evidence>
<accession>B3MI28</accession>
<dbReference type="GO" id="GO:0030148">
    <property type="term" value="P:sphingolipid biosynthetic process"/>
    <property type="evidence" value="ECO:0007669"/>
    <property type="project" value="TreeGrafter"/>
</dbReference>
<dbReference type="EC" id="2.3.1.199" evidence="10"/>
<keyword evidence="3 10" id="KW-0808">Transferase</keyword>
<evidence type="ECO:0000313" key="11">
    <source>
        <dbReference type="EMBL" id="EDV38038.2"/>
    </source>
</evidence>
<evidence type="ECO:0000313" key="12">
    <source>
        <dbReference type="Proteomes" id="UP000007801"/>
    </source>
</evidence>
<keyword evidence="8 10" id="KW-0472">Membrane</keyword>
<evidence type="ECO:0000256" key="8">
    <source>
        <dbReference type="ARBA" id="ARBA00023136"/>
    </source>
</evidence>
<organism evidence="11 12">
    <name type="scientific">Drosophila ananassae</name>
    <name type="common">Fruit fly</name>
    <dbReference type="NCBI Taxonomy" id="7217"/>
    <lineage>
        <taxon>Eukaryota</taxon>
        <taxon>Metazoa</taxon>
        <taxon>Ecdysozoa</taxon>
        <taxon>Arthropoda</taxon>
        <taxon>Hexapoda</taxon>
        <taxon>Insecta</taxon>
        <taxon>Pterygota</taxon>
        <taxon>Neoptera</taxon>
        <taxon>Endopterygota</taxon>
        <taxon>Diptera</taxon>
        <taxon>Brachycera</taxon>
        <taxon>Muscomorpha</taxon>
        <taxon>Ephydroidea</taxon>
        <taxon>Drosophilidae</taxon>
        <taxon>Drosophila</taxon>
        <taxon>Sophophora</taxon>
    </lineage>
</organism>
<evidence type="ECO:0000256" key="10">
    <source>
        <dbReference type="RuleBase" id="RU361115"/>
    </source>
</evidence>
<keyword evidence="9 10" id="KW-0275">Fatty acid biosynthesis</keyword>
<keyword evidence="2 10" id="KW-0444">Lipid biosynthesis</keyword>
<keyword evidence="6 10" id="KW-1133">Transmembrane helix</keyword>
<dbReference type="GO" id="GO:0042761">
    <property type="term" value="P:very long-chain fatty acid biosynthetic process"/>
    <property type="evidence" value="ECO:0007669"/>
    <property type="project" value="TreeGrafter"/>
</dbReference>
<protein>
    <recommendedName>
        <fullName evidence="10">Elongation of very long chain fatty acids protein</fullName>
        <ecNumber evidence="10">2.3.1.199</ecNumber>
    </recommendedName>
    <alternativeName>
        <fullName evidence="10">Very-long-chain 3-oxoacyl-CoA synthase</fullName>
    </alternativeName>
</protein>
<dbReference type="EMBL" id="CH902619">
    <property type="protein sequence ID" value="EDV38038.2"/>
    <property type="molecule type" value="Genomic_DNA"/>
</dbReference>
<dbReference type="AlphaFoldDB" id="B3MI28"/>
<keyword evidence="12" id="KW-1185">Reference proteome</keyword>
<proteinExistence type="inferred from homology"/>
<dbReference type="OrthoDB" id="434092at2759"/>
<dbReference type="GO" id="GO:0019367">
    <property type="term" value="P:fatty acid elongation, saturated fatty acid"/>
    <property type="evidence" value="ECO:0007669"/>
    <property type="project" value="TreeGrafter"/>
</dbReference>
<dbReference type="Proteomes" id="UP000007801">
    <property type="component" value="Unassembled WGS sequence"/>
</dbReference>
<evidence type="ECO:0000256" key="6">
    <source>
        <dbReference type="ARBA" id="ARBA00022989"/>
    </source>
</evidence>
<gene>
    <name evidence="11" type="primary">Dana\GF13757</name>
    <name evidence="11" type="synonym">dana_GLEANR_13764</name>
    <name evidence="11" type="ORF">GF13757</name>
</gene>
<dbReference type="GO" id="GO:0009922">
    <property type="term" value="F:fatty acid elongase activity"/>
    <property type="evidence" value="ECO:0007669"/>
    <property type="project" value="UniProtKB-EC"/>
</dbReference>
<name>B3MI28_DROAN</name>
<keyword evidence="5 10" id="KW-0276">Fatty acid metabolism</keyword>
<sequence length="267" mass="30910">MVSAIATMNSTILDVFQGSPADPVRLPLFGVLPATLIVSVYLMVVLRWGPQFMAGRKPYNLKKAMLAYNLFQVLMNSSLFIMAFYYLFVKQTYDFRCMIIPWDHPDKQVERLMSYSYYLNKILDLIDTVFFVLRKSNKQITVLHVYHHALMVIATPIVNHLYGPGGQYATMGTLNLFVHAVMYAYYFAAALYPQMKNKLWLKKYITKLQMVQFMILLVQSILTVWLNPSCTVPMPIQYIQLAVASSMMVMFGNFYYHTYVKVKSKSE</sequence>
<dbReference type="GeneID" id="6496593"/>
<dbReference type="PANTHER" id="PTHR11157">
    <property type="entry name" value="FATTY ACID ACYL TRANSFERASE-RELATED"/>
    <property type="match status" value="1"/>
</dbReference>
<feature type="transmembrane region" description="Helical" evidence="10">
    <location>
        <begin position="204"/>
        <end position="226"/>
    </location>
</feature>
<comment type="subcellular location">
    <subcellularLocation>
        <location evidence="1">Membrane</location>
        <topology evidence="1">Multi-pass membrane protein</topology>
    </subcellularLocation>
</comment>
<dbReference type="KEGG" id="dan:6496593"/>
<feature type="transmembrane region" description="Helical" evidence="10">
    <location>
        <begin position="26"/>
        <end position="46"/>
    </location>
</feature>
<dbReference type="eggNOG" id="KOG3071">
    <property type="taxonomic scope" value="Eukaryota"/>
</dbReference>
<keyword evidence="4 10" id="KW-0812">Transmembrane</keyword>
<dbReference type="GO" id="GO:0005789">
    <property type="term" value="C:endoplasmic reticulum membrane"/>
    <property type="evidence" value="ECO:0007669"/>
    <property type="project" value="TreeGrafter"/>
</dbReference>
<evidence type="ECO:0000256" key="3">
    <source>
        <dbReference type="ARBA" id="ARBA00022679"/>
    </source>
</evidence>
<evidence type="ECO:0000256" key="2">
    <source>
        <dbReference type="ARBA" id="ARBA00022516"/>
    </source>
</evidence>
<dbReference type="Pfam" id="PF01151">
    <property type="entry name" value="ELO"/>
    <property type="match status" value="1"/>
</dbReference>